<protein>
    <submittedName>
        <fullName evidence="2">Uncharacterized protein</fullName>
    </submittedName>
</protein>
<feature type="compositionally biased region" description="Acidic residues" evidence="1">
    <location>
        <begin position="142"/>
        <end position="158"/>
    </location>
</feature>
<proteinExistence type="predicted"/>
<dbReference type="AlphaFoldDB" id="A0A0F9C831"/>
<accession>A0A0F9C831</accession>
<dbReference type="EMBL" id="LAZR01048043">
    <property type="protein sequence ID" value="KKK92821.1"/>
    <property type="molecule type" value="Genomic_DNA"/>
</dbReference>
<sequence>MANHIEFELKGNLVDLLWRILHLVSMEHLGRVPGVVYGYEELWKTLDDCRLHPPDVDLEDLPRNFDLLSYTRKNKLTENLFPAREVVTFSISRQATLVLKAFLKEAPTILTSGGLSGFRELCETLRLKDWFKKNFDKPIPVSDDDVDFDDERAESDEANELKDVDKPEKASKSKDEGKEAEAAD</sequence>
<feature type="region of interest" description="Disordered" evidence="1">
    <location>
        <begin position="138"/>
        <end position="184"/>
    </location>
</feature>
<gene>
    <name evidence="2" type="ORF">LCGC14_2699100</name>
</gene>
<name>A0A0F9C831_9ZZZZ</name>
<organism evidence="2">
    <name type="scientific">marine sediment metagenome</name>
    <dbReference type="NCBI Taxonomy" id="412755"/>
    <lineage>
        <taxon>unclassified sequences</taxon>
        <taxon>metagenomes</taxon>
        <taxon>ecological metagenomes</taxon>
    </lineage>
</organism>
<evidence type="ECO:0000313" key="2">
    <source>
        <dbReference type="EMBL" id="KKK92821.1"/>
    </source>
</evidence>
<reference evidence="2" key="1">
    <citation type="journal article" date="2015" name="Nature">
        <title>Complex archaea that bridge the gap between prokaryotes and eukaryotes.</title>
        <authorList>
            <person name="Spang A."/>
            <person name="Saw J.H."/>
            <person name="Jorgensen S.L."/>
            <person name="Zaremba-Niedzwiedzka K."/>
            <person name="Martijn J."/>
            <person name="Lind A.E."/>
            <person name="van Eijk R."/>
            <person name="Schleper C."/>
            <person name="Guy L."/>
            <person name="Ettema T.J."/>
        </authorList>
    </citation>
    <scope>NUCLEOTIDE SEQUENCE</scope>
</reference>
<evidence type="ECO:0000256" key="1">
    <source>
        <dbReference type="SAM" id="MobiDB-lite"/>
    </source>
</evidence>
<feature type="compositionally biased region" description="Basic and acidic residues" evidence="1">
    <location>
        <begin position="159"/>
        <end position="184"/>
    </location>
</feature>
<comment type="caution">
    <text evidence="2">The sequence shown here is derived from an EMBL/GenBank/DDBJ whole genome shotgun (WGS) entry which is preliminary data.</text>
</comment>